<reference evidence="7 8" key="1">
    <citation type="submission" date="2023-09" db="EMBL/GenBank/DDBJ databases">
        <title>Pyrofollis japonicus gen. nov. sp. nov., a novel member of the family Pyrodictiaceae isolated from the Iheya North hydrothermal field.</title>
        <authorList>
            <person name="Miyazaki U."/>
            <person name="Sanari M."/>
            <person name="Tame A."/>
            <person name="Kitajima M."/>
            <person name="Okamoto A."/>
            <person name="Sawayama S."/>
            <person name="Miyazaki J."/>
            <person name="Takai K."/>
            <person name="Nakagawa S."/>
        </authorList>
    </citation>
    <scope>NUCLEOTIDE SEQUENCE [LARGE SCALE GENOMIC DNA]</scope>
    <source>
        <strain evidence="7 8">AV2</strain>
    </source>
</reference>
<dbReference type="Pfam" id="PF00005">
    <property type="entry name" value="ABC_tran"/>
    <property type="match status" value="1"/>
</dbReference>
<dbReference type="Gene3D" id="3.40.50.300">
    <property type="entry name" value="P-loop containing nucleotide triphosphate hydrolases"/>
    <property type="match status" value="1"/>
</dbReference>
<evidence type="ECO:0000256" key="2">
    <source>
        <dbReference type="ARBA" id="ARBA00022448"/>
    </source>
</evidence>
<evidence type="ECO:0000259" key="6">
    <source>
        <dbReference type="PROSITE" id="PS50893"/>
    </source>
</evidence>
<feature type="domain" description="ABC transporter" evidence="6">
    <location>
        <begin position="6"/>
        <end position="239"/>
    </location>
</feature>
<keyword evidence="5" id="KW-0029">Amino-acid transport</keyword>
<dbReference type="RefSeq" id="WP_338251931.1">
    <property type="nucleotide sequence ID" value="NZ_AP028907.1"/>
</dbReference>
<keyword evidence="2" id="KW-0813">Transport</keyword>
<gene>
    <name evidence="7" type="ORF">PABY_06810</name>
</gene>
<evidence type="ECO:0000256" key="4">
    <source>
        <dbReference type="ARBA" id="ARBA00022840"/>
    </source>
</evidence>
<dbReference type="PROSITE" id="PS00211">
    <property type="entry name" value="ABC_TRANSPORTER_1"/>
    <property type="match status" value="1"/>
</dbReference>
<dbReference type="EMBL" id="AP028907">
    <property type="protein sequence ID" value="BES81114.1"/>
    <property type="molecule type" value="Genomic_DNA"/>
</dbReference>
<dbReference type="SMART" id="SM00382">
    <property type="entry name" value="AAA"/>
    <property type="match status" value="1"/>
</dbReference>
<dbReference type="CDD" id="cd03224">
    <property type="entry name" value="ABC_TM1139_LivF_branched"/>
    <property type="match status" value="1"/>
</dbReference>
<evidence type="ECO:0000256" key="5">
    <source>
        <dbReference type="ARBA" id="ARBA00022970"/>
    </source>
</evidence>
<organism evidence="7 8">
    <name type="scientific">Pyrodictium abyssi</name>
    <dbReference type="NCBI Taxonomy" id="54256"/>
    <lineage>
        <taxon>Archaea</taxon>
        <taxon>Thermoproteota</taxon>
        <taxon>Thermoprotei</taxon>
        <taxon>Desulfurococcales</taxon>
        <taxon>Pyrodictiaceae</taxon>
        <taxon>Pyrodictium</taxon>
    </lineage>
</organism>
<keyword evidence="3" id="KW-0547">Nucleotide-binding</keyword>
<dbReference type="InterPro" id="IPR003593">
    <property type="entry name" value="AAA+_ATPase"/>
</dbReference>
<keyword evidence="4 7" id="KW-0067">ATP-binding</keyword>
<accession>A0ABM8IU94</accession>
<evidence type="ECO:0000256" key="3">
    <source>
        <dbReference type="ARBA" id="ARBA00022741"/>
    </source>
</evidence>
<comment type="similarity">
    <text evidence="1">Belongs to the ABC transporter superfamily.</text>
</comment>
<dbReference type="SUPFAM" id="SSF52540">
    <property type="entry name" value="P-loop containing nucleoside triphosphate hydrolases"/>
    <property type="match status" value="1"/>
</dbReference>
<dbReference type="PANTHER" id="PTHR43820">
    <property type="entry name" value="HIGH-AFFINITY BRANCHED-CHAIN AMINO ACID TRANSPORT ATP-BINDING PROTEIN LIVF"/>
    <property type="match status" value="1"/>
</dbReference>
<dbReference type="InterPro" id="IPR003439">
    <property type="entry name" value="ABC_transporter-like_ATP-bd"/>
</dbReference>
<dbReference type="PROSITE" id="PS50893">
    <property type="entry name" value="ABC_TRANSPORTER_2"/>
    <property type="match status" value="1"/>
</dbReference>
<dbReference type="InterPro" id="IPR052156">
    <property type="entry name" value="BCAA_Transport_ATP-bd_LivF"/>
</dbReference>
<dbReference type="GeneID" id="89288706"/>
<dbReference type="InterPro" id="IPR027417">
    <property type="entry name" value="P-loop_NTPase"/>
</dbReference>
<evidence type="ECO:0000313" key="8">
    <source>
        <dbReference type="Proteomes" id="UP001341135"/>
    </source>
</evidence>
<sequence>MAGRLLSVENIDVYYGEFQALFGVSLEVYEGEVVALVGANGAGKTTTLKTISGLLRPRRGRIVWEGQDITSVPAYQRAELGIVHVPEGRGIFPYLTVYENLVVAAYTRRARERFEESLEMVYELFPRLRERKRQLAGTMSGGEQQMLAIARALIQRPRLLMLDEPSLGLAPKLAREVVYLARRLRDEYGITVLLVEQNVRLSLKVADRAYVLETGRVVREGPAGELEKDPEIRRAYLGI</sequence>
<evidence type="ECO:0000256" key="1">
    <source>
        <dbReference type="ARBA" id="ARBA00005417"/>
    </source>
</evidence>
<proteinExistence type="inferred from homology"/>
<evidence type="ECO:0000313" key="7">
    <source>
        <dbReference type="EMBL" id="BES81114.1"/>
    </source>
</evidence>
<keyword evidence="8" id="KW-1185">Reference proteome</keyword>
<dbReference type="PANTHER" id="PTHR43820:SF4">
    <property type="entry name" value="HIGH-AFFINITY BRANCHED-CHAIN AMINO ACID TRANSPORT ATP-BINDING PROTEIN LIVF"/>
    <property type="match status" value="1"/>
</dbReference>
<name>A0ABM8IU94_9CREN</name>
<dbReference type="GO" id="GO:0005524">
    <property type="term" value="F:ATP binding"/>
    <property type="evidence" value="ECO:0007669"/>
    <property type="project" value="UniProtKB-KW"/>
</dbReference>
<dbReference type="InterPro" id="IPR017871">
    <property type="entry name" value="ABC_transporter-like_CS"/>
</dbReference>
<dbReference type="Proteomes" id="UP001341135">
    <property type="component" value="Chromosome"/>
</dbReference>
<protein>
    <submittedName>
        <fullName evidence="7">ABC transporter ATP-binding protein</fullName>
    </submittedName>
</protein>